<organism evidence="21 22">
    <name type="scientific">Dendroctonus ponderosae</name>
    <name type="common">Mountain pine beetle</name>
    <dbReference type="NCBI Taxonomy" id="77166"/>
    <lineage>
        <taxon>Eukaryota</taxon>
        <taxon>Metazoa</taxon>
        <taxon>Ecdysozoa</taxon>
        <taxon>Arthropoda</taxon>
        <taxon>Hexapoda</taxon>
        <taxon>Insecta</taxon>
        <taxon>Pterygota</taxon>
        <taxon>Neoptera</taxon>
        <taxon>Endopterygota</taxon>
        <taxon>Coleoptera</taxon>
        <taxon>Polyphaga</taxon>
        <taxon>Cucujiformia</taxon>
        <taxon>Curculionidae</taxon>
        <taxon>Scolytinae</taxon>
        <taxon>Dendroctonus</taxon>
    </lineage>
</organism>
<dbReference type="Pfam" id="PF00400">
    <property type="entry name" value="WD40"/>
    <property type="match status" value="6"/>
</dbReference>
<dbReference type="InterPro" id="IPR050844">
    <property type="entry name" value="Coatomer_complex_subunit"/>
</dbReference>
<evidence type="ECO:0000256" key="9">
    <source>
        <dbReference type="ARBA" id="ARBA00023034"/>
    </source>
</evidence>
<feature type="repeat" description="WD" evidence="16">
    <location>
        <begin position="131"/>
        <end position="165"/>
    </location>
</feature>
<comment type="function">
    <text evidence="12">Xenin stimulates exocrine pancreatic secretion. It inhibits pentagastrin-stimulated secretion of acid, to induce exocrine pancreatic secretion and to affect small and large intestinal motility. In the gut, xenin interacts with the neurotensin receptor.</text>
</comment>
<evidence type="ECO:0000256" key="10">
    <source>
        <dbReference type="ARBA" id="ARBA00023136"/>
    </source>
</evidence>
<dbReference type="InterPro" id="IPR016391">
    <property type="entry name" value="Coatomer_asu"/>
</dbReference>
<dbReference type="InterPro" id="IPR015943">
    <property type="entry name" value="WD40/YVTN_repeat-like_dom_sf"/>
</dbReference>
<dbReference type="GO" id="GO:0005198">
    <property type="term" value="F:structural molecule activity"/>
    <property type="evidence" value="ECO:0007669"/>
    <property type="project" value="InterPro"/>
</dbReference>
<reference evidence="22" key="1">
    <citation type="journal article" date="2013" name="Genome Biol.">
        <title>Draft genome of the mountain pine beetle, Dendroctonus ponderosae Hopkins, a major forest pest.</title>
        <authorList>
            <person name="Keeling C.I."/>
            <person name="Yuen M.M."/>
            <person name="Liao N.Y."/>
            <person name="Docking T.R."/>
            <person name="Chan S.K."/>
            <person name="Taylor G.A."/>
            <person name="Palmquist D.L."/>
            <person name="Jackman S.D."/>
            <person name="Nguyen A."/>
            <person name="Li M."/>
            <person name="Henderson H."/>
            <person name="Janes J.K."/>
            <person name="Zhao Y."/>
            <person name="Pandoh P."/>
            <person name="Moore R."/>
            <person name="Sperling F.A."/>
            <person name="Huber D.P."/>
            <person name="Birol I."/>
            <person name="Jones S.J."/>
            <person name="Bohlmann J."/>
        </authorList>
    </citation>
    <scope>NUCLEOTIDE SEQUENCE</scope>
</reference>
<evidence type="ECO:0000256" key="13">
    <source>
        <dbReference type="ARBA" id="ARBA00062633"/>
    </source>
</evidence>
<evidence type="ECO:0000256" key="5">
    <source>
        <dbReference type="ARBA" id="ARBA00022574"/>
    </source>
</evidence>
<evidence type="ECO:0000256" key="16">
    <source>
        <dbReference type="PROSITE-ProRule" id="PRU00221"/>
    </source>
</evidence>
<evidence type="ECO:0000256" key="7">
    <source>
        <dbReference type="ARBA" id="ARBA00022892"/>
    </source>
</evidence>
<keyword evidence="8 15" id="KW-0653">Protein transport</keyword>
<evidence type="ECO:0000256" key="6">
    <source>
        <dbReference type="ARBA" id="ARBA00022737"/>
    </source>
</evidence>
<dbReference type="FunFam" id="1.25.40.470:FF:000002">
    <property type="entry name" value="Coatomer subunit alpha"/>
    <property type="match status" value="1"/>
</dbReference>
<feature type="domain" description="Coatomer alpha subunit C-terminal" evidence="19">
    <location>
        <begin position="816"/>
        <end position="1216"/>
    </location>
</feature>
<feature type="compositionally biased region" description="Acidic residues" evidence="17">
    <location>
        <begin position="842"/>
        <end position="856"/>
    </location>
</feature>
<dbReference type="SMART" id="SM00320">
    <property type="entry name" value="WD40"/>
    <property type="match status" value="7"/>
</dbReference>
<keyword evidence="4 15" id="KW-0963">Cytoplasm</keyword>
<evidence type="ECO:0000256" key="17">
    <source>
        <dbReference type="SAM" id="MobiDB-lite"/>
    </source>
</evidence>
<sequence length="1216" mass="137984">MLTKLETKSGRVKGLSFHPNRPWVLASLHNGSIQLWDYRMCTLIEKFDEHDGPVRGICFHNQQPLFVSGGDDYKIKVWNYKQKRCIFTLLGHLDYIRTTMFHHEYPWIVSASDDQTIRIWNWQSRTCICVLTGHNHYVMCAFFHPSDDLLVSASLDSTVRVWDISGLRKKNVAPGPSGLEDHLKNPGSTDLFGVSDAVVKHVLEGHDRGVNWASFHHTLPLIVSGADDRQVKLWRMNDSKAWEVDTCRGHYHNVSCVLFHPRQELILSNSEDKSIRVWCMQKRTCLHTFRREHDRFWVMASHPTLNLFAAGHDNGMLIFKLERERPAYTVHGNLVYYVREKYLRRLDLTTVKDIPVLQIKGGPRVYGISFNPAENAVLLFTRTSNLDNSVYDLYVLPKEQESGGQVPEVESKRSSGLTALWVARNRFAVLERGHQLVIKNLKNEVTKKVQTPACDEIFYAGTGMLLLRDAERVTLFDVQQKRTLAQVKINKCRYAVWSSDMSHIALLAKHTVTVCNRKLEVLSSLHENTRVKSGTWDDSGIFFYTTSNHIKYTMTNGDHGIIRTLELPIYLTKVKDSQFYCMNRDGQGLIMNIDTTECKFKLALINHRYEEVLNMVQKSRLVGQSIISYLQQKGYPEVALHFVKDDKTRFTLALECGNIDIALEAAKALNDKTCWDQLAQAALWQGNHQIVEMCYQRTKSFEKLSFLYLITGNLDKLRKMTKIAEIRKARSSQYHGALLLGDLDERVKILKSTNQLSLAYLTAATHGMAEEAEQLKETIGDAKKLPDVEPNAKFLKPPPPIQQAESNWPLLTVSRSFFENTASLTTSSKLVVEPVASHAIEEAEGWGDDDDDEIIDGEEKSNDPKASESGEAGWDVEDADLEIPELGPTPGEEATDSYVHLPAQGPSPKLSWTKASQLAADHVRAGSFESACRLLHDQIGVVNFKPYDSLFQSLYSSSRTVSNHLANLPPIFTYPLRNWKDATVKTGLPAIGISLNDLVAKLQVCYQLTTGGKFTEAIEKFQNLSLFITLLVVDTKQDIAEAQQMLRICSEYICGLQMETLRKALPKGSVEEQKRQCELAAYFTHSKLQPVHQILTLRTALNMYFKLKNYKTATSFAKRLLDLGPRPEVAQQARKILQACDSNPTDELQFQYDEHNPFNLCAYSYTPIYRGKPEEKCPLCGSSYQPKYKGSVCNICQVAEIGKDTIGLRISLHQFR</sequence>
<dbReference type="GO" id="GO:0006886">
    <property type="term" value="P:intracellular protein transport"/>
    <property type="evidence" value="ECO:0007669"/>
    <property type="project" value="UniProtKB-UniRule"/>
</dbReference>
<dbReference type="GO" id="GO:0006891">
    <property type="term" value="P:intra-Golgi vesicle-mediated transport"/>
    <property type="evidence" value="ECO:0007669"/>
    <property type="project" value="TreeGrafter"/>
</dbReference>
<dbReference type="InterPro" id="IPR001680">
    <property type="entry name" value="WD40_rpt"/>
</dbReference>
<dbReference type="PROSITE" id="PS50294">
    <property type="entry name" value="WD_REPEATS_REGION"/>
    <property type="match status" value="5"/>
</dbReference>
<dbReference type="SUPFAM" id="SSF82171">
    <property type="entry name" value="DPP6 N-terminal domain-like"/>
    <property type="match status" value="1"/>
</dbReference>
<feature type="repeat" description="WD" evidence="16">
    <location>
        <begin position="89"/>
        <end position="130"/>
    </location>
</feature>
<evidence type="ECO:0000259" key="19">
    <source>
        <dbReference type="Pfam" id="PF06957"/>
    </source>
</evidence>
<dbReference type="CDD" id="cd00200">
    <property type="entry name" value="WD40"/>
    <property type="match status" value="1"/>
</dbReference>
<feature type="repeat" description="WD" evidence="16">
    <location>
        <begin position="203"/>
        <end position="244"/>
    </location>
</feature>
<feature type="repeat" description="WD" evidence="16">
    <location>
        <begin position="5"/>
        <end position="39"/>
    </location>
</feature>
<dbReference type="GeneID" id="109535191"/>
<dbReference type="FunFam" id="2.130.10.10:FF:000010">
    <property type="entry name" value="Coatomer subunit alpha"/>
    <property type="match status" value="1"/>
</dbReference>
<evidence type="ECO:0000259" key="18">
    <source>
        <dbReference type="Pfam" id="PF04053"/>
    </source>
</evidence>
<dbReference type="InterPro" id="IPR036322">
    <property type="entry name" value="WD40_repeat_dom_sf"/>
</dbReference>
<evidence type="ECO:0000256" key="1">
    <source>
        <dbReference type="ARBA" id="ARBA00004255"/>
    </source>
</evidence>
<dbReference type="InterPro" id="IPR010714">
    <property type="entry name" value="Coatomer_asu_C"/>
</dbReference>
<evidence type="ECO:0000313" key="22">
    <source>
        <dbReference type="Proteomes" id="UP000019118"/>
    </source>
</evidence>
<name>A0AAR5P689_DENPD</name>
<dbReference type="Proteomes" id="UP000019118">
    <property type="component" value="Unassembled WGS sequence"/>
</dbReference>
<dbReference type="PANTHER" id="PTHR19876">
    <property type="entry name" value="COATOMER"/>
    <property type="match status" value="1"/>
</dbReference>
<accession>A0AAR5P689</accession>
<dbReference type="InterPro" id="IPR019775">
    <property type="entry name" value="WD40_repeat_CS"/>
</dbReference>
<dbReference type="RefSeq" id="XP_019756623.1">
    <property type="nucleotide sequence ID" value="XM_019901064.2"/>
</dbReference>
<keyword evidence="10 15" id="KW-0472">Membrane</keyword>
<dbReference type="PROSITE" id="PS00678">
    <property type="entry name" value="WD_REPEATS_1"/>
    <property type="match status" value="1"/>
</dbReference>
<evidence type="ECO:0000313" key="21">
    <source>
        <dbReference type="EnsemblMetazoa" id="XP_019756623.1"/>
    </source>
</evidence>
<protein>
    <recommendedName>
        <fullName evidence="14 15">Coatomer subunit alpha</fullName>
    </recommendedName>
</protein>
<evidence type="ECO:0000256" key="3">
    <source>
        <dbReference type="ARBA" id="ARBA00022448"/>
    </source>
</evidence>
<dbReference type="GO" id="GO:0006888">
    <property type="term" value="P:endoplasmic reticulum to Golgi vesicle-mediated transport"/>
    <property type="evidence" value="ECO:0007669"/>
    <property type="project" value="InterPro"/>
</dbReference>
<dbReference type="InterPro" id="IPR047312">
    <property type="entry name" value="Coatomer_alpha_WD-assoc_reg"/>
</dbReference>
<dbReference type="CDD" id="cd22948">
    <property type="entry name" value="Coatomer_WDAD_alpha"/>
    <property type="match status" value="1"/>
</dbReference>
<dbReference type="AlphaFoldDB" id="A0AAR5P689"/>
<dbReference type="PROSITE" id="PS50082">
    <property type="entry name" value="WD_REPEATS_2"/>
    <property type="match status" value="6"/>
</dbReference>
<proteinExistence type="predicted"/>
<evidence type="ECO:0000256" key="15">
    <source>
        <dbReference type="PIRNR" id="PIRNR003354"/>
    </source>
</evidence>
<keyword evidence="22" id="KW-1185">Reference proteome</keyword>
<keyword evidence="6" id="KW-0677">Repeat</keyword>
<evidence type="ECO:0000256" key="12">
    <source>
        <dbReference type="ARBA" id="ARBA00057585"/>
    </source>
</evidence>
<evidence type="ECO:0000256" key="14">
    <source>
        <dbReference type="ARBA" id="ARBA00073979"/>
    </source>
</evidence>
<dbReference type="PRINTS" id="PR00320">
    <property type="entry name" value="GPROTEINBRPT"/>
</dbReference>
<dbReference type="Pfam" id="PF23953">
    <property type="entry name" value="TPR_COPA_B"/>
    <property type="match status" value="1"/>
</dbReference>
<evidence type="ECO:0000256" key="8">
    <source>
        <dbReference type="ARBA" id="ARBA00022927"/>
    </source>
</evidence>
<dbReference type="Gene3D" id="1.25.40.470">
    <property type="match status" value="1"/>
</dbReference>
<dbReference type="Gene3D" id="2.130.10.10">
    <property type="entry name" value="YVTN repeat-like/Quinoprotein amine dehydrogenase"/>
    <property type="match status" value="1"/>
</dbReference>
<evidence type="ECO:0000256" key="2">
    <source>
        <dbReference type="ARBA" id="ARBA00004347"/>
    </source>
</evidence>
<dbReference type="PIRSF" id="PIRSF003354">
    <property type="entry name" value="Coatomer_alpha_subunit"/>
    <property type="match status" value="1"/>
</dbReference>
<feature type="compositionally biased region" description="Acidic residues" evidence="17">
    <location>
        <begin position="874"/>
        <end position="883"/>
    </location>
</feature>
<keyword evidence="7 15" id="KW-0931">ER-Golgi transport</keyword>
<feature type="domain" description="COPA/B TPR" evidence="20">
    <location>
        <begin position="610"/>
        <end position="767"/>
    </location>
</feature>
<keyword evidence="5 16" id="KW-0853">WD repeat</keyword>
<feature type="repeat" description="WD" evidence="16">
    <location>
        <begin position="47"/>
        <end position="88"/>
    </location>
</feature>
<comment type="subcellular location">
    <subcellularLocation>
        <location evidence="15">Cytoplasm</location>
    </subcellularLocation>
    <subcellularLocation>
        <location evidence="1 15">Golgi apparatus membrane</location>
        <topology evidence="1 15">Peripheral membrane protein</topology>
        <orientation evidence="1">Cytoplasmic side</orientation>
    </subcellularLocation>
    <subcellularLocation>
        <location evidence="2">Cytoplasmic vesicle</location>
        <location evidence="2">COPI-coated vesicle membrane</location>
        <topology evidence="2">Peripheral membrane protein</topology>
        <orientation evidence="2">Cytoplasmic side</orientation>
    </subcellularLocation>
</comment>
<dbReference type="InterPro" id="IPR056176">
    <property type="entry name" value="TPR_COPA_B"/>
</dbReference>
<feature type="region of interest" description="Disordered" evidence="17">
    <location>
        <begin position="840"/>
        <end position="895"/>
    </location>
</feature>
<feature type="compositionally biased region" description="Basic and acidic residues" evidence="17">
    <location>
        <begin position="857"/>
        <end position="868"/>
    </location>
</feature>
<evidence type="ECO:0000259" key="20">
    <source>
        <dbReference type="Pfam" id="PF23953"/>
    </source>
</evidence>
<comment type="function">
    <text evidence="11">The coatomer is a cytosolic protein complex that binds to dilysine motifs and reversibly associates with Golgi non-clathrin-coated vesicles, which further mediate biosynthetic protein transport from the ER, via the Golgi up to the trans Golgi network. Coatomer complex is required for budding from Golgi membranes, and is essential for the retrograde Golgi-to-ER transport of dilysine-tagged proteins. In mammals, the coatomer can only be recruited by membranes associated to ADP-ribosylation factors (ARFs), which are small GTP-binding proteins; the complex also influences the Golgi structural integrity, as well as the processing, activity, and endocytic recycling of LDL receptors.</text>
</comment>
<evidence type="ECO:0000256" key="11">
    <source>
        <dbReference type="ARBA" id="ARBA00024791"/>
    </source>
</evidence>
<feature type="repeat" description="WD" evidence="16">
    <location>
        <begin position="247"/>
        <end position="288"/>
    </location>
</feature>
<reference evidence="21" key="2">
    <citation type="submission" date="2024-08" db="UniProtKB">
        <authorList>
            <consortium name="EnsemblMetazoa"/>
        </authorList>
    </citation>
    <scope>IDENTIFICATION</scope>
</reference>
<dbReference type="Pfam" id="PF06957">
    <property type="entry name" value="COPI_C"/>
    <property type="match status" value="1"/>
</dbReference>
<dbReference type="Pfam" id="PF04053">
    <property type="entry name" value="B-prop_COPA_B_2nd"/>
    <property type="match status" value="1"/>
</dbReference>
<dbReference type="InterPro" id="IPR006692">
    <property type="entry name" value="Beta-prop_COPA/B_2nd"/>
</dbReference>
<dbReference type="GO" id="GO:0030126">
    <property type="term" value="C:COPI vesicle coat"/>
    <property type="evidence" value="ECO:0007669"/>
    <property type="project" value="UniProtKB-UniRule"/>
</dbReference>
<evidence type="ECO:0000256" key="4">
    <source>
        <dbReference type="ARBA" id="ARBA00022490"/>
    </source>
</evidence>
<dbReference type="GO" id="GO:0006890">
    <property type="term" value="P:retrograde vesicle-mediated transport, Golgi to endoplasmic reticulum"/>
    <property type="evidence" value="ECO:0007669"/>
    <property type="project" value="TreeGrafter"/>
</dbReference>
<feature type="domain" description="COPA/B second beta-propeller" evidence="18">
    <location>
        <begin position="365"/>
        <end position="583"/>
    </location>
</feature>
<dbReference type="CTD" id="38199"/>
<keyword evidence="9 15" id="KW-0333">Golgi apparatus</keyword>
<dbReference type="KEGG" id="dpa:109535191"/>
<dbReference type="PANTHER" id="PTHR19876:SF1">
    <property type="entry name" value="COATOMER SUBUNIT ALPHA"/>
    <property type="match status" value="1"/>
</dbReference>
<dbReference type="InterPro" id="IPR020472">
    <property type="entry name" value="WD40_PAC1"/>
</dbReference>
<dbReference type="EnsemblMetazoa" id="XM_019901064.1">
    <property type="protein sequence ID" value="XP_019756623.1"/>
    <property type="gene ID" value="LOC109535191"/>
</dbReference>
<dbReference type="SUPFAM" id="SSF50978">
    <property type="entry name" value="WD40 repeat-like"/>
    <property type="match status" value="1"/>
</dbReference>
<comment type="subunit">
    <text evidence="13">Oligomeric complex that consists of at least the alpha, beta, beta', gamma, delta, epsilon and zeta subunits. Interacts with SCYL1. Interacts with JAGN1. Interacts with TMEM41B. Interacts with SVEP1. Probably interacts with PEX11A.</text>
</comment>
<dbReference type="GO" id="GO:0000139">
    <property type="term" value="C:Golgi membrane"/>
    <property type="evidence" value="ECO:0007669"/>
    <property type="project" value="UniProtKB-SubCell"/>
</dbReference>
<keyword evidence="3 15" id="KW-0813">Transport</keyword>